<comment type="caution">
    <text evidence="2">The sequence shown here is derived from an EMBL/GenBank/DDBJ whole genome shotgun (WGS) entry which is preliminary data.</text>
</comment>
<evidence type="ECO:0008006" key="4">
    <source>
        <dbReference type="Google" id="ProtNLM"/>
    </source>
</evidence>
<reference evidence="2 3" key="1">
    <citation type="journal article" date="2016" name="Nat. Commun.">
        <title>Thousands of microbial genomes shed light on interconnected biogeochemical processes in an aquifer system.</title>
        <authorList>
            <person name="Anantharaman K."/>
            <person name="Brown C.T."/>
            <person name="Hug L.A."/>
            <person name="Sharon I."/>
            <person name="Castelle C.J."/>
            <person name="Probst A.J."/>
            <person name="Thomas B.C."/>
            <person name="Singh A."/>
            <person name="Wilkins M.J."/>
            <person name="Karaoz U."/>
            <person name="Brodie E.L."/>
            <person name="Williams K.H."/>
            <person name="Hubbard S.S."/>
            <person name="Banfield J.F."/>
        </authorList>
    </citation>
    <scope>NUCLEOTIDE SEQUENCE [LARGE SCALE GENOMIC DNA]</scope>
</reference>
<keyword evidence="1" id="KW-1133">Transmembrane helix</keyword>
<evidence type="ECO:0000256" key="1">
    <source>
        <dbReference type="SAM" id="Phobius"/>
    </source>
</evidence>
<sequence>MSAKPSASSTIIWRSRGMRALVAAVGLLLLVGWMISFWRFPAFGAQGEVVPLHYNIYFGVDSVGPWWRILMIPGFATLVFGLNVLILFGKSQDDRMMATLLLITSFLVALLCDVALVFILLANV</sequence>
<feature type="transmembrane region" description="Helical" evidence="1">
    <location>
        <begin position="100"/>
        <end position="122"/>
    </location>
</feature>
<dbReference type="Proteomes" id="UP000177097">
    <property type="component" value="Unassembled WGS sequence"/>
</dbReference>
<evidence type="ECO:0000313" key="2">
    <source>
        <dbReference type="EMBL" id="OGL70347.1"/>
    </source>
</evidence>
<dbReference type="AlphaFoldDB" id="A0A1F7TY32"/>
<evidence type="ECO:0000313" key="3">
    <source>
        <dbReference type="Proteomes" id="UP000177097"/>
    </source>
</evidence>
<organism evidence="2 3">
    <name type="scientific">Candidatus Uhrbacteria bacterium RIFCSPHIGHO2_02_FULL_53_13</name>
    <dbReference type="NCBI Taxonomy" id="1802389"/>
    <lineage>
        <taxon>Bacteria</taxon>
        <taxon>Candidatus Uhriibacteriota</taxon>
    </lineage>
</organism>
<accession>A0A1F7TY32</accession>
<proteinExistence type="predicted"/>
<feature type="transmembrane region" description="Helical" evidence="1">
    <location>
        <begin position="66"/>
        <end position="88"/>
    </location>
</feature>
<keyword evidence="1" id="KW-0472">Membrane</keyword>
<dbReference type="EMBL" id="MGDX01000031">
    <property type="protein sequence ID" value="OGL70347.1"/>
    <property type="molecule type" value="Genomic_DNA"/>
</dbReference>
<protein>
    <recommendedName>
        <fullName evidence="4">DUF1648 domain-containing protein</fullName>
    </recommendedName>
</protein>
<name>A0A1F7TY32_9BACT</name>
<gene>
    <name evidence="2" type="ORF">A3C17_04105</name>
</gene>
<keyword evidence="1" id="KW-0812">Transmembrane</keyword>